<keyword evidence="1" id="KW-0472">Membrane</keyword>
<reference evidence="2 3" key="1">
    <citation type="journal article" date="2017" name="Genome Biol. Evol.">
        <title>Comparative Genomic Analysis Identifies a Campylobacter Clade Deficient in Selenium Metabolism.</title>
        <authorList>
            <person name="Miller W.G."/>
            <person name="Yee E."/>
            <person name="Lopes B.S."/>
            <person name="Chapman M.H."/>
            <person name="Huynh S."/>
            <person name="Bono J.L."/>
            <person name="Parker C.T."/>
            <person name="Strachan N.J.C."/>
            <person name="Forbes K.J."/>
        </authorList>
    </citation>
    <scope>NUCLEOTIDE SEQUENCE [LARGE SCALE GENOMIC DNA]</scope>
    <source>
        <strain evidence="2 3">RM8964</strain>
    </source>
</reference>
<dbReference type="Proteomes" id="UP000194265">
    <property type="component" value="Chromosome"/>
</dbReference>
<keyword evidence="1" id="KW-0812">Transmembrane</keyword>
<proteinExistence type="predicted"/>
<gene>
    <name evidence="2" type="ORF">CVIC8964_0678</name>
</gene>
<name>A0A1X9T0V7_9BACT</name>
<organism evidence="2 3">
    <name type="scientific">Campylobacter vicugnae</name>
    <dbReference type="NCBI Taxonomy" id="1660076"/>
    <lineage>
        <taxon>Bacteria</taxon>
        <taxon>Pseudomonadati</taxon>
        <taxon>Campylobacterota</taxon>
        <taxon>Epsilonproteobacteria</taxon>
        <taxon>Campylobacterales</taxon>
        <taxon>Campylobacteraceae</taxon>
        <taxon>Campylobacter</taxon>
    </lineage>
</organism>
<dbReference type="EMBL" id="CP018791">
    <property type="protein sequence ID" value="ARR02093.1"/>
    <property type="molecule type" value="Genomic_DNA"/>
</dbReference>
<evidence type="ECO:0000256" key="1">
    <source>
        <dbReference type="SAM" id="Phobius"/>
    </source>
</evidence>
<evidence type="ECO:0000313" key="2">
    <source>
        <dbReference type="EMBL" id="ARR02093.1"/>
    </source>
</evidence>
<accession>A0A1X9T0V7</accession>
<dbReference type="STRING" id="1660074.CVIC8964_0678"/>
<feature type="transmembrane region" description="Helical" evidence="1">
    <location>
        <begin position="12"/>
        <end position="33"/>
    </location>
</feature>
<protein>
    <submittedName>
        <fullName evidence="2">Membrane protein</fullName>
    </submittedName>
</protein>
<dbReference type="AlphaFoldDB" id="A0A1X9T0V7"/>
<evidence type="ECO:0000313" key="3">
    <source>
        <dbReference type="Proteomes" id="UP000194265"/>
    </source>
</evidence>
<feature type="transmembrane region" description="Helical" evidence="1">
    <location>
        <begin position="53"/>
        <end position="71"/>
    </location>
</feature>
<keyword evidence="1" id="KW-1133">Transmembrane helix</keyword>
<sequence>MAKSYNHKNIIKYYLIIFFIMNLLGFSIDLLLYFIGISNNIFNRLLSYNSIEIFMSIIVYSFIAIALYFLIKIHFMLKYQTEQKDSK</sequence>